<dbReference type="AlphaFoldDB" id="A0A941GWI8"/>
<gene>
    <name evidence="1" type="ORF">DSM107014_00995</name>
</gene>
<dbReference type="Pfam" id="PF01724">
    <property type="entry name" value="DUF29"/>
    <property type="match status" value="1"/>
</dbReference>
<dbReference type="EMBL" id="JADQBC010000003">
    <property type="protein sequence ID" value="MBR8826478.1"/>
    <property type="molecule type" value="Genomic_DNA"/>
</dbReference>
<reference evidence="1" key="1">
    <citation type="submission" date="2021-02" db="EMBL/GenBank/DDBJ databases">
        <title>Metagenome analyses of Stigonema ocellatum DSM 106950, Chlorogloea purpurea SAG 13.99 and Gomphosphaeria aponina DSM 107014.</title>
        <authorList>
            <person name="Marter P."/>
            <person name="Huang S."/>
        </authorList>
    </citation>
    <scope>NUCLEOTIDE SEQUENCE</scope>
    <source>
        <strain evidence="1">JP213</strain>
    </source>
</reference>
<dbReference type="PANTHER" id="PTHR34235">
    <property type="entry name" value="SLR1203 PROTEIN-RELATED"/>
    <property type="match status" value="1"/>
</dbReference>
<accession>A0A941GWI8</accession>
<sequence>MVTQLKQTNKNLYDTDYNLWVIETVKQLENRDFNSLDLENLIEEVLDLSRRDKKKLKNLLKRLFEHLLKLKYWESESERNRGHWRGEIANFRQQIRDELEDSPSLKPYLQAIFNSCYKDGREIASQRSGLSLNTFPENPIATIEQVLDENWLP</sequence>
<name>A0A941GWI8_9CHRO</name>
<dbReference type="Proteomes" id="UP000767446">
    <property type="component" value="Unassembled WGS sequence"/>
</dbReference>
<evidence type="ECO:0000313" key="1">
    <source>
        <dbReference type="EMBL" id="MBR8826478.1"/>
    </source>
</evidence>
<evidence type="ECO:0000313" key="2">
    <source>
        <dbReference type="Proteomes" id="UP000767446"/>
    </source>
</evidence>
<dbReference type="Gene3D" id="1.20.1220.20">
    <property type="entry name" value="Uncharcterised protein PF01724"/>
    <property type="match status" value="1"/>
</dbReference>
<dbReference type="PANTHER" id="PTHR34235:SF3">
    <property type="entry name" value="SLR1203 PROTEIN"/>
    <property type="match status" value="1"/>
</dbReference>
<proteinExistence type="predicted"/>
<protein>
    <submittedName>
        <fullName evidence="1">DUF29 domain-containing protein</fullName>
    </submittedName>
</protein>
<organism evidence="1 2">
    <name type="scientific">Gomphosphaeria aponina SAG 52.96 = DSM 107014</name>
    <dbReference type="NCBI Taxonomy" id="1521640"/>
    <lineage>
        <taxon>Bacteria</taxon>
        <taxon>Bacillati</taxon>
        <taxon>Cyanobacteriota</taxon>
        <taxon>Cyanophyceae</taxon>
        <taxon>Oscillatoriophycideae</taxon>
        <taxon>Chroococcales</taxon>
        <taxon>Gomphosphaeriaceae</taxon>
        <taxon>Gomphosphaeria</taxon>
    </lineage>
</organism>
<comment type="caution">
    <text evidence="1">The sequence shown here is derived from an EMBL/GenBank/DDBJ whole genome shotgun (WGS) entry which is preliminary data.</text>
</comment>
<dbReference type="InterPro" id="IPR002636">
    <property type="entry name" value="DUF29"/>
</dbReference>